<keyword evidence="7" id="KW-1185">Reference proteome</keyword>
<proteinExistence type="inferred from homology"/>
<organism evidence="6 7">
    <name type="scientific">Gonapodya prolifera (strain JEL478)</name>
    <name type="common">Monoblepharis prolifera</name>
    <dbReference type="NCBI Taxonomy" id="1344416"/>
    <lineage>
        <taxon>Eukaryota</taxon>
        <taxon>Fungi</taxon>
        <taxon>Fungi incertae sedis</taxon>
        <taxon>Chytridiomycota</taxon>
        <taxon>Chytridiomycota incertae sedis</taxon>
        <taxon>Monoblepharidomycetes</taxon>
        <taxon>Monoblepharidales</taxon>
        <taxon>Gonapodyaceae</taxon>
        <taxon>Gonapodya</taxon>
    </lineage>
</organism>
<evidence type="ECO:0000256" key="3">
    <source>
        <dbReference type="ARBA" id="ARBA00023315"/>
    </source>
</evidence>
<feature type="region of interest" description="Disordered" evidence="4">
    <location>
        <begin position="163"/>
        <end position="204"/>
    </location>
</feature>
<dbReference type="InterPro" id="IPR032098">
    <property type="entry name" value="Acyltransf_C"/>
</dbReference>
<evidence type="ECO:0000313" key="7">
    <source>
        <dbReference type="Proteomes" id="UP000070544"/>
    </source>
</evidence>
<dbReference type="Proteomes" id="UP000070544">
    <property type="component" value="Unassembled WGS sequence"/>
</dbReference>
<dbReference type="Pfam" id="PF16076">
    <property type="entry name" value="Acyltransf_C"/>
    <property type="match status" value="1"/>
</dbReference>
<comment type="similarity">
    <text evidence="1">Belongs to the 1-acyl-sn-glycerol-3-phosphate acyltransferase family.</text>
</comment>
<reference evidence="6 7" key="1">
    <citation type="journal article" date="2015" name="Genome Biol. Evol.">
        <title>Phylogenomic analyses indicate that early fungi evolved digesting cell walls of algal ancestors of land plants.</title>
        <authorList>
            <person name="Chang Y."/>
            <person name="Wang S."/>
            <person name="Sekimoto S."/>
            <person name="Aerts A.L."/>
            <person name="Choi C."/>
            <person name="Clum A."/>
            <person name="LaButti K.M."/>
            <person name="Lindquist E.A."/>
            <person name="Yee Ngan C."/>
            <person name="Ohm R.A."/>
            <person name="Salamov A.A."/>
            <person name="Grigoriev I.V."/>
            <person name="Spatafora J.W."/>
            <person name="Berbee M.L."/>
        </authorList>
    </citation>
    <scope>NUCLEOTIDE SEQUENCE [LARGE SCALE GENOMIC DNA]</scope>
    <source>
        <strain evidence="6 7">JEL478</strain>
    </source>
</reference>
<feature type="compositionally biased region" description="Low complexity" evidence="4">
    <location>
        <begin position="174"/>
        <end position="204"/>
    </location>
</feature>
<dbReference type="OrthoDB" id="189226at2759"/>
<dbReference type="GO" id="GO:0005783">
    <property type="term" value="C:endoplasmic reticulum"/>
    <property type="evidence" value="ECO:0007669"/>
    <property type="project" value="TreeGrafter"/>
</dbReference>
<feature type="domain" description="Acyltransferase C-terminal" evidence="5">
    <location>
        <begin position="204"/>
        <end position="241"/>
    </location>
</feature>
<dbReference type="GO" id="GO:0016746">
    <property type="term" value="F:acyltransferase activity"/>
    <property type="evidence" value="ECO:0007669"/>
    <property type="project" value="UniProtKB-KW"/>
</dbReference>
<dbReference type="PANTHER" id="PTHR10983">
    <property type="entry name" value="1-ACYLGLYCEROL-3-PHOSPHATE ACYLTRANSFERASE-RELATED"/>
    <property type="match status" value="1"/>
</dbReference>
<evidence type="ECO:0000259" key="5">
    <source>
        <dbReference type="Pfam" id="PF16076"/>
    </source>
</evidence>
<sequence length="305" mass="33836">MASLPIYGWGMRMFEFIFVKFGRSAPATSFLDALLRNTSPSLPLTLILFPEGTLLYGSNQEKSVEYLRRELKLPSDAEVPYPYRNVLLPKSAGLHASFAALPNPPTQLWDFTIGYVGCRKPGTPAAGGAYPFDAIGPGAFHNGRQKVRRLAIHLRRWSADEIPGIAEGDEEASAEPTSSRTPSPSPSSASSATSPTSGAPAPPASFTSWLRDRFLEKDALMDSFYDTGHFPKVDPFIKNGEVEERSRLELPNETKMIMKLQPRTLWDVVWVLLMPVAIPVDFLINWIGGKWKDEKWGVQGRVKVE</sequence>
<dbReference type="AlphaFoldDB" id="A0A139AW34"/>
<evidence type="ECO:0000313" key="6">
    <source>
        <dbReference type="EMBL" id="KXS20946.1"/>
    </source>
</evidence>
<evidence type="ECO:0000256" key="1">
    <source>
        <dbReference type="ARBA" id="ARBA00008655"/>
    </source>
</evidence>
<dbReference type="GO" id="GO:0036149">
    <property type="term" value="P:phosphatidylinositol acyl-chain remodeling"/>
    <property type="evidence" value="ECO:0007669"/>
    <property type="project" value="TreeGrafter"/>
</dbReference>
<keyword evidence="2" id="KW-0808">Transferase</keyword>
<keyword evidence="3" id="KW-0012">Acyltransferase</keyword>
<dbReference type="EMBL" id="KQ965734">
    <property type="protein sequence ID" value="KXS20946.1"/>
    <property type="molecule type" value="Genomic_DNA"/>
</dbReference>
<protein>
    <recommendedName>
        <fullName evidence="5">Acyltransferase C-terminal domain-containing protein</fullName>
    </recommendedName>
</protein>
<evidence type="ECO:0000256" key="2">
    <source>
        <dbReference type="ARBA" id="ARBA00022679"/>
    </source>
</evidence>
<gene>
    <name evidence="6" type="ORF">M427DRAFT_51898</name>
</gene>
<dbReference type="STRING" id="1344416.A0A139AW34"/>
<dbReference type="PANTHER" id="PTHR10983:SF16">
    <property type="entry name" value="LYSOCARDIOLIPIN ACYLTRANSFERASE 1"/>
    <property type="match status" value="1"/>
</dbReference>
<name>A0A139AW34_GONPJ</name>
<accession>A0A139AW34</accession>
<evidence type="ECO:0000256" key="4">
    <source>
        <dbReference type="SAM" id="MobiDB-lite"/>
    </source>
</evidence>